<feature type="transmembrane region" description="Helical" evidence="8">
    <location>
        <begin position="134"/>
        <end position="154"/>
    </location>
</feature>
<dbReference type="PROSITE" id="PS50262">
    <property type="entry name" value="G_PROTEIN_RECEP_F1_2"/>
    <property type="match status" value="1"/>
</dbReference>
<comment type="caution">
    <text evidence="10">The sequence shown here is derived from an EMBL/GenBank/DDBJ whole genome shotgun (WGS) entry which is preliminary data.</text>
</comment>
<reference evidence="10 11" key="1">
    <citation type="submission" date="2024-11" db="EMBL/GenBank/DDBJ databases">
        <title>Adaptive evolution of stress response genes in parasites aligns with host niche diversity.</title>
        <authorList>
            <person name="Hahn C."/>
            <person name="Resl P."/>
        </authorList>
    </citation>
    <scope>NUCLEOTIDE SEQUENCE [LARGE SCALE GENOMIC DNA]</scope>
    <source>
        <strain evidence="10">EGGRZ-B1_66</strain>
        <tissue evidence="10">Body</tissue>
    </source>
</reference>
<dbReference type="Pfam" id="PF00001">
    <property type="entry name" value="7tm_1"/>
    <property type="match status" value="1"/>
</dbReference>
<dbReference type="Gene3D" id="1.20.1070.10">
    <property type="entry name" value="Rhodopsin 7-helix transmembrane proteins"/>
    <property type="match status" value="1"/>
</dbReference>
<feature type="transmembrane region" description="Helical" evidence="8">
    <location>
        <begin position="87"/>
        <end position="107"/>
    </location>
</feature>
<evidence type="ECO:0000256" key="4">
    <source>
        <dbReference type="ARBA" id="ARBA00023040"/>
    </source>
</evidence>
<keyword evidence="11" id="KW-1185">Reference proteome</keyword>
<evidence type="ECO:0000256" key="5">
    <source>
        <dbReference type="ARBA" id="ARBA00023136"/>
    </source>
</evidence>
<accession>A0ABD2Q0Y8</accession>
<dbReference type="GO" id="GO:0004930">
    <property type="term" value="F:G protein-coupled receptor activity"/>
    <property type="evidence" value="ECO:0007669"/>
    <property type="project" value="UniProtKB-KW"/>
</dbReference>
<dbReference type="Proteomes" id="UP001626550">
    <property type="component" value="Unassembled WGS sequence"/>
</dbReference>
<sequence>MSYSDCTSAISTRKARRTCSKRYRRDSKCPSTDSDSTSTANDPLCCCQMLVKQICSMKGRLDDETAIDLVYTNLKHYRKKRRHARTAVMLAVITATFAISYGPYQILDLLRYKRWLNDRNYNEKYSGGRFNLDYLFYHLYFLNSMMNPIIYCFMNASFRAKILKIFCCFPRKSQ</sequence>
<dbReference type="PANTHER" id="PTHR24238">
    <property type="entry name" value="G-PROTEIN COUPLED RECEPTOR"/>
    <property type="match status" value="1"/>
</dbReference>
<evidence type="ECO:0000256" key="7">
    <source>
        <dbReference type="ARBA" id="ARBA00023224"/>
    </source>
</evidence>
<name>A0ABD2Q0Y8_9PLAT</name>
<protein>
    <recommendedName>
        <fullName evidence="9">G-protein coupled receptors family 1 profile domain-containing protein</fullName>
    </recommendedName>
</protein>
<evidence type="ECO:0000259" key="9">
    <source>
        <dbReference type="PROSITE" id="PS50262"/>
    </source>
</evidence>
<dbReference type="InterPro" id="IPR017452">
    <property type="entry name" value="GPCR_Rhodpsn_7TM"/>
</dbReference>
<evidence type="ECO:0000256" key="3">
    <source>
        <dbReference type="ARBA" id="ARBA00022989"/>
    </source>
</evidence>
<keyword evidence="3 8" id="KW-1133">Transmembrane helix</keyword>
<keyword evidence="7" id="KW-0807">Transducer</keyword>
<dbReference type="EMBL" id="JBJKFK010001522">
    <property type="protein sequence ID" value="KAL3312862.1"/>
    <property type="molecule type" value="Genomic_DNA"/>
</dbReference>
<evidence type="ECO:0000256" key="8">
    <source>
        <dbReference type="SAM" id="Phobius"/>
    </source>
</evidence>
<dbReference type="CDD" id="cd00637">
    <property type="entry name" value="7tm_classA_rhodopsin-like"/>
    <property type="match status" value="1"/>
</dbReference>
<proteinExistence type="predicted"/>
<feature type="domain" description="G-protein coupled receptors family 1 profile" evidence="9">
    <location>
        <begin position="1"/>
        <end position="151"/>
    </location>
</feature>
<evidence type="ECO:0000313" key="11">
    <source>
        <dbReference type="Proteomes" id="UP001626550"/>
    </source>
</evidence>
<dbReference type="PRINTS" id="PR00237">
    <property type="entry name" value="GPCRRHODOPSN"/>
</dbReference>
<evidence type="ECO:0000313" key="10">
    <source>
        <dbReference type="EMBL" id="KAL3312862.1"/>
    </source>
</evidence>
<organism evidence="10 11">
    <name type="scientific">Cichlidogyrus casuarinus</name>
    <dbReference type="NCBI Taxonomy" id="1844966"/>
    <lineage>
        <taxon>Eukaryota</taxon>
        <taxon>Metazoa</taxon>
        <taxon>Spiralia</taxon>
        <taxon>Lophotrochozoa</taxon>
        <taxon>Platyhelminthes</taxon>
        <taxon>Monogenea</taxon>
        <taxon>Monopisthocotylea</taxon>
        <taxon>Dactylogyridea</taxon>
        <taxon>Ancyrocephalidae</taxon>
        <taxon>Cichlidogyrus</taxon>
    </lineage>
</organism>
<gene>
    <name evidence="10" type="ORF">Ciccas_008540</name>
</gene>
<evidence type="ECO:0000256" key="1">
    <source>
        <dbReference type="ARBA" id="ARBA00004141"/>
    </source>
</evidence>
<keyword evidence="2 8" id="KW-0812">Transmembrane</keyword>
<dbReference type="InterPro" id="IPR000276">
    <property type="entry name" value="GPCR_Rhodpsn"/>
</dbReference>
<comment type="subcellular location">
    <subcellularLocation>
        <location evidence="1">Membrane</location>
        <topology evidence="1">Multi-pass membrane protein</topology>
    </subcellularLocation>
</comment>
<keyword evidence="5 8" id="KW-0472">Membrane</keyword>
<evidence type="ECO:0000256" key="6">
    <source>
        <dbReference type="ARBA" id="ARBA00023170"/>
    </source>
</evidence>
<keyword evidence="4" id="KW-0297">G-protein coupled receptor</keyword>
<dbReference type="SUPFAM" id="SSF81321">
    <property type="entry name" value="Family A G protein-coupled receptor-like"/>
    <property type="match status" value="1"/>
</dbReference>
<evidence type="ECO:0000256" key="2">
    <source>
        <dbReference type="ARBA" id="ARBA00022692"/>
    </source>
</evidence>
<keyword evidence="6" id="KW-0675">Receptor</keyword>
<dbReference type="AlphaFoldDB" id="A0ABD2Q0Y8"/>
<dbReference type="GO" id="GO:0016020">
    <property type="term" value="C:membrane"/>
    <property type="evidence" value="ECO:0007669"/>
    <property type="project" value="UniProtKB-SubCell"/>
</dbReference>